<name>A0A6P2J6S9_9BURK</name>
<evidence type="ECO:0000313" key="3">
    <source>
        <dbReference type="Proteomes" id="UP000494261"/>
    </source>
</evidence>
<accession>A0A6P2J6S9</accession>
<gene>
    <name evidence="2" type="ORF">BLA13014_01627</name>
</gene>
<sequence length="90" mass="9794">MIRGKKGNPKANQVYCDAWDGAIERVEKFDASIKYIRAKAPTDAKPAGYAIEEQRIAGAHTDTATTKPYIKSPEVPRSNVVPPLPTPKSA</sequence>
<dbReference type="RefSeq" id="WP_175021906.1">
    <property type="nucleotide sequence ID" value="NZ_CABVQC010000008.1"/>
</dbReference>
<evidence type="ECO:0000313" key="2">
    <source>
        <dbReference type="EMBL" id="VWB39458.1"/>
    </source>
</evidence>
<organism evidence="2 3">
    <name type="scientific">Burkholderia aenigmatica</name>
    <dbReference type="NCBI Taxonomy" id="2015348"/>
    <lineage>
        <taxon>Bacteria</taxon>
        <taxon>Pseudomonadati</taxon>
        <taxon>Pseudomonadota</taxon>
        <taxon>Betaproteobacteria</taxon>
        <taxon>Burkholderiales</taxon>
        <taxon>Burkholderiaceae</taxon>
        <taxon>Burkholderia</taxon>
        <taxon>Burkholderia cepacia complex</taxon>
    </lineage>
</organism>
<proteinExistence type="predicted"/>
<reference evidence="2 3" key="1">
    <citation type="submission" date="2019-09" db="EMBL/GenBank/DDBJ databases">
        <authorList>
            <person name="Depoorter E."/>
        </authorList>
    </citation>
    <scope>NUCLEOTIDE SEQUENCE [LARGE SCALE GENOMIC DNA]</scope>
    <source>
        <strain evidence="2">LMG 13014</strain>
    </source>
</reference>
<dbReference type="AlphaFoldDB" id="A0A6P2J6S9"/>
<dbReference type="Proteomes" id="UP000494261">
    <property type="component" value="Unassembled WGS sequence"/>
</dbReference>
<feature type="region of interest" description="Disordered" evidence="1">
    <location>
        <begin position="55"/>
        <end position="90"/>
    </location>
</feature>
<protein>
    <submittedName>
        <fullName evidence="2">Integrase/recombinase</fullName>
    </submittedName>
</protein>
<evidence type="ECO:0000256" key="1">
    <source>
        <dbReference type="SAM" id="MobiDB-lite"/>
    </source>
</evidence>
<dbReference type="EMBL" id="CABVQC010000008">
    <property type="protein sequence ID" value="VWB39458.1"/>
    <property type="molecule type" value="Genomic_DNA"/>
</dbReference>